<accession>A0ABR3RYI1</accession>
<reference evidence="1 2" key="1">
    <citation type="submission" date="2024-02" db="EMBL/GenBank/DDBJ databases">
        <title>De novo assembly and annotation of 12 fungi associated with fruit tree decline syndrome in Ontario, Canada.</title>
        <authorList>
            <person name="Sulman M."/>
            <person name="Ellouze W."/>
            <person name="Ilyukhin E."/>
        </authorList>
    </citation>
    <scope>NUCLEOTIDE SEQUENCE [LARGE SCALE GENOMIC DNA]</scope>
    <source>
        <strain evidence="1 2">M97-236</strain>
    </source>
</reference>
<gene>
    <name evidence="1" type="ORF">SLS59_000995</name>
</gene>
<proteinExistence type="predicted"/>
<dbReference type="Proteomes" id="UP001521222">
    <property type="component" value="Unassembled WGS sequence"/>
</dbReference>
<dbReference type="EMBL" id="JAKIXB020000003">
    <property type="protein sequence ID" value="KAL1609490.1"/>
    <property type="molecule type" value="Genomic_DNA"/>
</dbReference>
<organism evidence="1 2">
    <name type="scientific">Nothophoma quercina</name>
    <dbReference type="NCBI Taxonomy" id="749835"/>
    <lineage>
        <taxon>Eukaryota</taxon>
        <taxon>Fungi</taxon>
        <taxon>Dikarya</taxon>
        <taxon>Ascomycota</taxon>
        <taxon>Pezizomycotina</taxon>
        <taxon>Dothideomycetes</taxon>
        <taxon>Pleosporomycetidae</taxon>
        <taxon>Pleosporales</taxon>
        <taxon>Pleosporineae</taxon>
        <taxon>Didymellaceae</taxon>
        <taxon>Nothophoma</taxon>
    </lineage>
</organism>
<evidence type="ECO:0000313" key="1">
    <source>
        <dbReference type="EMBL" id="KAL1609490.1"/>
    </source>
</evidence>
<name>A0ABR3RYI1_9PLEO</name>
<evidence type="ECO:0000313" key="2">
    <source>
        <dbReference type="Proteomes" id="UP001521222"/>
    </source>
</evidence>
<protein>
    <submittedName>
        <fullName evidence="1">Uncharacterized protein</fullName>
    </submittedName>
</protein>
<sequence length="79" mass="9496">MSTMCTTYEFNYLRCQREVKRDCKHADHFPCDTSMCKGNDHEHLVLVKEDKCPVHKMDDEKKAKERKMEEWPETNCKPM</sequence>
<keyword evidence="2" id="KW-1185">Reference proteome</keyword>
<comment type="caution">
    <text evidence="1">The sequence shown here is derived from an EMBL/GenBank/DDBJ whole genome shotgun (WGS) entry which is preliminary data.</text>
</comment>